<evidence type="ECO:0000256" key="1">
    <source>
        <dbReference type="ARBA" id="ARBA00004127"/>
    </source>
</evidence>
<reference evidence="8" key="1">
    <citation type="submission" date="2022-11" db="UniProtKB">
        <authorList>
            <consortium name="WormBaseParasite"/>
        </authorList>
    </citation>
    <scope>IDENTIFICATION</scope>
</reference>
<evidence type="ECO:0000256" key="5">
    <source>
        <dbReference type="SAM" id="MobiDB-lite"/>
    </source>
</evidence>
<dbReference type="PANTHER" id="PTHR12479">
    <property type="entry name" value="LYSOSOMAL-ASSOCIATED TRANSMEMBRANE PROTEIN"/>
    <property type="match status" value="1"/>
</dbReference>
<evidence type="ECO:0000256" key="6">
    <source>
        <dbReference type="SAM" id="Phobius"/>
    </source>
</evidence>
<evidence type="ECO:0000256" key="3">
    <source>
        <dbReference type="ARBA" id="ARBA00022989"/>
    </source>
</evidence>
<comment type="subcellular location">
    <subcellularLocation>
        <location evidence="1">Endomembrane system</location>
        <topology evidence="1">Multi-pass membrane protein</topology>
    </subcellularLocation>
</comment>
<dbReference type="GO" id="GO:0012505">
    <property type="term" value="C:endomembrane system"/>
    <property type="evidence" value="ECO:0007669"/>
    <property type="project" value="UniProtKB-SubCell"/>
</dbReference>
<dbReference type="PANTHER" id="PTHR12479:SF13">
    <property type="entry name" value="DUF4149 DOMAIN-CONTAINING PROTEIN"/>
    <property type="match status" value="1"/>
</dbReference>
<evidence type="ECO:0000256" key="2">
    <source>
        <dbReference type="ARBA" id="ARBA00022692"/>
    </source>
</evidence>
<evidence type="ECO:0000256" key="4">
    <source>
        <dbReference type="ARBA" id="ARBA00023136"/>
    </source>
</evidence>
<proteinExistence type="predicted"/>
<dbReference type="AlphaFoldDB" id="A0A914HCF2"/>
<name>A0A914HCF2_GLORO</name>
<evidence type="ECO:0000313" key="8">
    <source>
        <dbReference type="WBParaSite" id="Gr19_v10_g15766.t1"/>
    </source>
</evidence>
<protein>
    <submittedName>
        <fullName evidence="8">Uncharacterized protein</fullName>
    </submittedName>
</protein>
<feature type="transmembrane region" description="Helical" evidence="6">
    <location>
        <begin position="117"/>
        <end position="137"/>
    </location>
</feature>
<keyword evidence="2 6" id="KW-0812">Transmembrane</keyword>
<organism evidence="7 8">
    <name type="scientific">Globodera rostochiensis</name>
    <name type="common">Golden nematode worm</name>
    <name type="synonym">Heterodera rostochiensis</name>
    <dbReference type="NCBI Taxonomy" id="31243"/>
    <lineage>
        <taxon>Eukaryota</taxon>
        <taxon>Metazoa</taxon>
        <taxon>Ecdysozoa</taxon>
        <taxon>Nematoda</taxon>
        <taxon>Chromadorea</taxon>
        <taxon>Rhabditida</taxon>
        <taxon>Tylenchina</taxon>
        <taxon>Tylenchomorpha</taxon>
        <taxon>Tylenchoidea</taxon>
        <taxon>Heteroderidae</taxon>
        <taxon>Heteroderinae</taxon>
        <taxon>Globodera</taxon>
    </lineage>
</organism>
<dbReference type="Proteomes" id="UP000887572">
    <property type="component" value="Unplaced"/>
</dbReference>
<keyword evidence="7" id="KW-1185">Reference proteome</keyword>
<keyword evidence="4 6" id="KW-0472">Membrane</keyword>
<evidence type="ECO:0000313" key="7">
    <source>
        <dbReference type="Proteomes" id="UP000887572"/>
    </source>
</evidence>
<dbReference type="InterPro" id="IPR051115">
    <property type="entry name" value="LAPTM_transporter"/>
</dbReference>
<keyword evidence="3 6" id="KW-1133">Transmembrane helix</keyword>
<dbReference type="GO" id="GO:0005765">
    <property type="term" value="C:lysosomal membrane"/>
    <property type="evidence" value="ECO:0007669"/>
    <property type="project" value="TreeGrafter"/>
</dbReference>
<feature type="transmembrane region" description="Helical" evidence="6">
    <location>
        <begin position="88"/>
        <end position="110"/>
    </location>
</feature>
<feature type="transmembrane region" description="Helical" evidence="6">
    <location>
        <begin position="47"/>
        <end position="68"/>
    </location>
</feature>
<feature type="region of interest" description="Disordered" evidence="5">
    <location>
        <begin position="232"/>
        <end position="257"/>
    </location>
</feature>
<sequence length="257" mass="28882">MVKHNTRVRQIGQVRIGFGDAEPLWDSENEKYKVLCRSIHVSKASLYIGYVRLLVSFVSCIFFAYQYMMAVTGQMSADNWINQMTARFMSKAMLAICLQVIVVVLMIHGVKTEKKSMLLPFIVYSGIAVLASSIKIMSDLVYLDMSIYKNDQVESRAAKIQFVSDLMRMVLQAWCLSVVWRCYGYLTEKKVARQIREQLISTATAFNYPENLVGHSMMPQQPPPYASVVPAPIVIGPPSDKPQPSPKNTSPTAASQP</sequence>
<feature type="compositionally biased region" description="Polar residues" evidence="5">
    <location>
        <begin position="246"/>
        <end position="257"/>
    </location>
</feature>
<dbReference type="WBParaSite" id="Gr19_v10_g15766.t1">
    <property type="protein sequence ID" value="Gr19_v10_g15766.t1"/>
    <property type="gene ID" value="Gr19_v10_g15766"/>
</dbReference>
<accession>A0A914HCF2</accession>